<organism evidence="5 6">
    <name type="scientific">Uabimicrobium amorphum</name>
    <dbReference type="NCBI Taxonomy" id="2596890"/>
    <lineage>
        <taxon>Bacteria</taxon>
        <taxon>Pseudomonadati</taxon>
        <taxon>Planctomycetota</taxon>
        <taxon>Candidatus Uabimicrobiia</taxon>
        <taxon>Candidatus Uabimicrobiales</taxon>
        <taxon>Candidatus Uabimicrobiaceae</taxon>
        <taxon>Candidatus Uabimicrobium</taxon>
    </lineage>
</organism>
<dbReference type="InterPro" id="IPR003439">
    <property type="entry name" value="ABC_transporter-like_ATP-bd"/>
</dbReference>
<dbReference type="Proteomes" id="UP000326354">
    <property type="component" value="Chromosome"/>
</dbReference>
<sequence length="291" mass="32720">MTTVVLKNISKSFFNSKLKKMEIVLNNISLTAQHGEVTVLMGQSGCGKSTLFRILIGEEIADSGCVSILEKEVFPLNKKNLQEVKKKFGILFQYGALFNSMNVGDNIAFPILEHQPQLHRDIIDIMVDTKLRQVSLEPEKFKHKMPATLSGGERKRVGLARALALDPQLIFYDEPSAGLDPIVSRTIDKLIKNLVKMLGIASVVITHELDSAFAIADRMIILKRAVPEHNDDWDGTIVYEEGTPDDLRNSQKPYTVEFLGEFSNFEICKNCRFVQQKQFTTCEKCGKPQSE</sequence>
<dbReference type="PANTHER" id="PTHR43023:SF6">
    <property type="entry name" value="INTERMEMBRANE PHOSPHOLIPID TRANSPORT SYSTEM ATP-BINDING PROTEIN MLAF"/>
    <property type="match status" value="1"/>
</dbReference>
<dbReference type="RefSeq" id="WP_151971042.1">
    <property type="nucleotide sequence ID" value="NZ_AP019860.1"/>
</dbReference>
<dbReference type="SUPFAM" id="SSF52540">
    <property type="entry name" value="P-loop containing nucleoside triphosphate hydrolases"/>
    <property type="match status" value="1"/>
</dbReference>
<evidence type="ECO:0000256" key="2">
    <source>
        <dbReference type="ARBA" id="ARBA00022741"/>
    </source>
</evidence>
<dbReference type="PANTHER" id="PTHR43023">
    <property type="entry name" value="PROTEIN TRIGALACTOSYLDIACYLGLYCEROL 3, CHLOROPLASTIC"/>
    <property type="match status" value="1"/>
</dbReference>
<evidence type="ECO:0000256" key="1">
    <source>
        <dbReference type="ARBA" id="ARBA00022448"/>
    </source>
</evidence>
<keyword evidence="3 5" id="KW-0067">ATP-binding</keyword>
<dbReference type="EMBL" id="AP019860">
    <property type="protein sequence ID" value="BBM87008.1"/>
    <property type="molecule type" value="Genomic_DNA"/>
</dbReference>
<name>A0A5S9F5V0_UABAM</name>
<evidence type="ECO:0000259" key="4">
    <source>
        <dbReference type="PROSITE" id="PS50893"/>
    </source>
</evidence>
<dbReference type="InterPro" id="IPR003593">
    <property type="entry name" value="AAA+_ATPase"/>
</dbReference>
<dbReference type="PROSITE" id="PS00211">
    <property type="entry name" value="ABC_TRANSPORTER_1"/>
    <property type="match status" value="1"/>
</dbReference>
<feature type="domain" description="ABC transporter" evidence="4">
    <location>
        <begin position="4"/>
        <end position="249"/>
    </location>
</feature>
<dbReference type="AlphaFoldDB" id="A0A5S9F5V0"/>
<gene>
    <name evidence="5" type="ORF">UABAM_05410</name>
</gene>
<dbReference type="InterPro" id="IPR017871">
    <property type="entry name" value="ABC_transporter-like_CS"/>
</dbReference>
<evidence type="ECO:0000256" key="3">
    <source>
        <dbReference type="ARBA" id="ARBA00022840"/>
    </source>
</evidence>
<evidence type="ECO:0000313" key="6">
    <source>
        <dbReference type="Proteomes" id="UP000326354"/>
    </source>
</evidence>
<dbReference type="PROSITE" id="PS50893">
    <property type="entry name" value="ABC_TRANSPORTER_2"/>
    <property type="match status" value="1"/>
</dbReference>
<dbReference type="GO" id="GO:0005524">
    <property type="term" value="F:ATP binding"/>
    <property type="evidence" value="ECO:0007669"/>
    <property type="project" value="UniProtKB-KW"/>
</dbReference>
<evidence type="ECO:0000313" key="5">
    <source>
        <dbReference type="EMBL" id="BBM87008.1"/>
    </source>
</evidence>
<keyword evidence="1" id="KW-0813">Transport</keyword>
<proteinExistence type="predicted"/>
<keyword evidence="2" id="KW-0547">Nucleotide-binding</keyword>
<reference evidence="5 6" key="1">
    <citation type="submission" date="2019-08" db="EMBL/GenBank/DDBJ databases">
        <title>Complete genome sequence of Candidatus Uab amorphum.</title>
        <authorList>
            <person name="Shiratori T."/>
            <person name="Suzuki S."/>
            <person name="Kakizawa Y."/>
            <person name="Ishida K."/>
        </authorList>
    </citation>
    <scope>NUCLEOTIDE SEQUENCE [LARGE SCALE GENOMIC DNA]</scope>
    <source>
        <strain evidence="5 6">SRT547</strain>
    </source>
</reference>
<dbReference type="OrthoDB" id="9802264at2"/>
<dbReference type="Pfam" id="PF00005">
    <property type="entry name" value="ABC_tran"/>
    <property type="match status" value="1"/>
</dbReference>
<dbReference type="SMART" id="SM00382">
    <property type="entry name" value="AAA"/>
    <property type="match status" value="1"/>
</dbReference>
<dbReference type="KEGG" id="uam:UABAM_05410"/>
<keyword evidence="6" id="KW-1185">Reference proteome</keyword>
<dbReference type="Gene3D" id="3.40.50.300">
    <property type="entry name" value="P-loop containing nucleotide triphosphate hydrolases"/>
    <property type="match status" value="1"/>
</dbReference>
<protein>
    <submittedName>
        <fullName evidence="5">Polyamine ABC transporter ATP-binding protein</fullName>
    </submittedName>
</protein>
<accession>A0A5S9F5V0</accession>
<dbReference type="InterPro" id="IPR027417">
    <property type="entry name" value="P-loop_NTPase"/>
</dbReference>
<dbReference type="GO" id="GO:0016887">
    <property type="term" value="F:ATP hydrolysis activity"/>
    <property type="evidence" value="ECO:0007669"/>
    <property type="project" value="InterPro"/>
</dbReference>